<proteinExistence type="predicted"/>
<dbReference type="Pfam" id="PF05380">
    <property type="entry name" value="Peptidase_A17"/>
    <property type="match status" value="1"/>
</dbReference>
<evidence type="ECO:0000313" key="1">
    <source>
        <dbReference type="EnsemblMetazoa" id="CJA31314c.1"/>
    </source>
</evidence>
<dbReference type="InterPro" id="IPR008042">
    <property type="entry name" value="Retrotrans_Pao"/>
</dbReference>
<reference evidence="2" key="1">
    <citation type="submission" date="2010-08" db="EMBL/GenBank/DDBJ databases">
        <authorList>
            <consortium name="Caenorhabditis japonica Sequencing Consortium"/>
            <person name="Wilson R.K."/>
        </authorList>
    </citation>
    <scope>NUCLEOTIDE SEQUENCE [LARGE SCALE GENOMIC DNA]</scope>
    <source>
        <strain evidence="2">DF5081</strain>
    </source>
</reference>
<name>A0A8R1I9H4_CAEJA</name>
<reference evidence="1" key="2">
    <citation type="submission" date="2022-06" db="UniProtKB">
        <authorList>
            <consortium name="EnsemblMetazoa"/>
        </authorList>
    </citation>
    <scope>IDENTIFICATION</scope>
    <source>
        <strain evidence="1">DF5081</strain>
    </source>
</reference>
<protein>
    <submittedName>
        <fullName evidence="1">Uncharacterized protein</fullName>
    </submittedName>
</protein>
<dbReference type="AlphaFoldDB" id="A0A8R1I9H4"/>
<dbReference type="EnsemblMetazoa" id="CJA31314c.1">
    <property type="protein sequence ID" value="CJA31314c.1"/>
    <property type="gene ID" value="WBGene00207161"/>
</dbReference>
<evidence type="ECO:0000313" key="2">
    <source>
        <dbReference type="Proteomes" id="UP000005237"/>
    </source>
</evidence>
<accession>A0A8R1I9H4</accession>
<organism evidence="1 2">
    <name type="scientific">Caenorhabditis japonica</name>
    <dbReference type="NCBI Taxonomy" id="281687"/>
    <lineage>
        <taxon>Eukaryota</taxon>
        <taxon>Metazoa</taxon>
        <taxon>Ecdysozoa</taxon>
        <taxon>Nematoda</taxon>
        <taxon>Chromadorea</taxon>
        <taxon>Rhabditida</taxon>
        <taxon>Rhabditina</taxon>
        <taxon>Rhabditomorpha</taxon>
        <taxon>Rhabditoidea</taxon>
        <taxon>Rhabditidae</taxon>
        <taxon>Peloderinae</taxon>
        <taxon>Caenorhabditis</taxon>
    </lineage>
</organism>
<keyword evidence="2" id="KW-1185">Reference proteome</keyword>
<dbReference type="Proteomes" id="UP000005237">
    <property type="component" value="Unassembled WGS sequence"/>
</dbReference>
<sequence length="172" mass="20304">MQEVWEDVIDWNTKIPEALLPQWNSIKDGWTLKEVEFPRQITNRHDYKSVQLLMFSDASKDFYACVAYLHFEIENGPPVTNLLTCPVLQAFTNCEETDYVNRRRIVRWFIILEHYRESESQGFFFPKNLTPFEDKHGLNRTHRSIESAGTLSKESTNPILIHRKHPLARLIV</sequence>